<evidence type="ECO:0000313" key="2">
    <source>
        <dbReference type="Proteomes" id="UP001062846"/>
    </source>
</evidence>
<dbReference type="EMBL" id="CM046388">
    <property type="protein sequence ID" value="KAI8571797.1"/>
    <property type="molecule type" value="Genomic_DNA"/>
</dbReference>
<gene>
    <name evidence="1" type="ORF">RHMOL_Rhmol01G0147000</name>
</gene>
<organism evidence="1 2">
    <name type="scientific">Rhododendron molle</name>
    <name type="common">Chinese azalea</name>
    <name type="synonym">Azalea mollis</name>
    <dbReference type="NCBI Taxonomy" id="49168"/>
    <lineage>
        <taxon>Eukaryota</taxon>
        <taxon>Viridiplantae</taxon>
        <taxon>Streptophyta</taxon>
        <taxon>Embryophyta</taxon>
        <taxon>Tracheophyta</taxon>
        <taxon>Spermatophyta</taxon>
        <taxon>Magnoliopsida</taxon>
        <taxon>eudicotyledons</taxon>
        <taxon>Gunneridae</taxon>
        <taxon>Pentapetalae</taxon>
        <taxon>asterids</taxon>
        <taxon>Ericales</taxon>
        <taxon>Ericaceae</taxon>
        <taxon>Ericoideae</taxon>
        <taxon>Rhodoreae</taxon>
        <taxon>Rhododendron</taxon>
    </lineage>
</organism>
<dbReference type="Proteomes" id="UP001062846">
    <property type="component" value="Chromosome 1"/>
</dbReference>
<name>A0ACC0Q4J2_RHOML</name>
<proteinExistence type="predicted"/>
<protein>
    <submittedName>
        <fullName evidence="1">Uncharacterized protein</fullName>
    </submittedName>
</protein>
<evidence type="ECO:0000313" key="1">
    <source>
        <dbReference type="EMBL" id="KAI8571797.1"/>
    </source>
</evidence>
<reference evidence="1" key="1">
    <citation type="submission" date="2022-02" db="EMBL/GenBank/DDBJ databases">
        <title>Plant Genome Project.</title>
        <authorList>
            <person name="Zhang R.-G."/>
        </authorList>
    </citation>
    <scope>NUCLEOTIDE SEQUENCE</scope>
    <source>
        <strain evidence="1">AT1</strain>
    </source>
</reference>
<keyword evidence="2" id="KW-1185">Reference proteome</keyword>
<accession>A0ACC0Q4J2</accession>
<comment type="caution">
    <text evidence="1">The sequence shown here is derived from an EMBL/GenBank/DDBJ whole genome shotgun (WGS) entry which is preliminary data.</text>
</comment>
<sequence length="171" mass="18841">MEATERARTKAELPRRTAVTVAKATKKAKQWVICGHGGTSDSVALYEVLLARVRQLVDKAGFSQFVWILTPVKNDHAVLVALAERWRDTTNTFHLPPREMTVTPTDFAAITGLRVTGGNGVVRAIQSVLEERANDRARGGANGEGIAIVPLRASLYPSRRSRVHLSYLCRH</sequence>